<proteinExistence type="inferred from homology"/>
<dbReference type="FunFam" id="3.90.550.10:FF:000003">
    <property type="entry name" value="2-C-methyl-D-erythritol 4-phosphate cytidylyltransferase"/>
    <property type="match status" value="1"/>
</dbReference>
<dbReference type="PRINTS" id="PR00080">
    <property type="entry name" value="SDRFAMILY"/>
</dbReference>
<dbReference type="PANTHER" id="PTHR32125:SF4">
    <property type="entry name" value="2-C-METHYL-D-ERYTHRITOL 4-PHOSPHATE CYTIDYLYLTRANSFERASE, CHLOROPLASTIC"/>
    <property type="match status" value="1"/>
</dbReference>
<name>A0A292Y7X1_9BACT</name>
<evidence type="ECO:0000256" key="3">
    <source>
        <dbReference type="HAMAP-Rule" id="MF_00108"/>
    </source>
</evidence>
<dbReference type="PRINTS" id="PR00081">
    <property type="entry name" value="GDHRDH"/>
</dbReference>
<evidence type="ECO:0000256" key="1">
    <source>
        <dbReference type="ARBA" id="ARBA00022679"/>
    </source>
</evidence>
<comment type="similarity">
    <text evidence="4">Belongs to the short-chain dehydrogenases/reductases (SDR) family.</text>
</comment>
<dbReference type="RefSeq" id="WP_096258016.1">
    <property type="nucleotide sequence ID" value="NZ_BDME01000001.1"/>
</dbReference>
<dbReference type="CDD" id="cd05233">
    <property type="entry name" value="SDR_c"/>
    <property type="match status" value="1"/>
</dbReference>
<dbReference type="Pfam" id="PF01128">
    <property type="entry name" value="IspD"/>
    <property type="match status" value="1"/>
</dbReference>
<comment type="catalytic activity">
    <reaction evidence="3">
        <text>2-C-methyl-D-erythritol 4-phosphate + CTP + H(+) = 4-CDP-2-C-methyl-D-erythritol + diphosphate</text>
        <dbReference type="Rhea" id="RHEA:13429"/>
        <dbReference type="ChEBI" id="CHEBI:15378"/>
        <dbReference type="ChEBI" id="CHEBI:33019"/>
        <dbReference type="ChEBI" id="CHEBI:37563"/>
        <dbReference type="ChEBI" id="CHEBI:57823"/>
        <dbReference type="ChEBI" id="CHEBI:58262"/>
        <dbReference type="EC" id="2.7.7.60"/>
    </reaction>
</comment>
<dbReference type="Gene3D" id="3.90.550.10">
    <property type="entry name" value="Spore Coat Polysaccharide Biosynthesis Protein SpsA, Chain A"/>
    <property type="match status" value="1"/>
</dbReference>
<keyword evidence="3" id="KW-0414">Isoprene biosynthesis</keyword>
<dbReference type="InterPro" id="IPR012115">
    <property type="entry name" value="CDP-ribitol_syn"/>
</dbReference>
<dbReference type="InterPro" id="IPR036291">
    <property type="entry name" value="NAD(P)-bd_dom_sf"/>
</dbReference>
<keyword evidence="1 3" id="KW-0808">Transferase</keyword>
<dbReference type="AlphaFoldDB" id="A0A292Y7X1"/>
<dbReference type="CDD" id="cd02516">
    <property type="entry name" value="CDP-ME_synthetase"/>
    <property type="match status" value="1"/>
</dbReference>
<comment type="function">
    <text evidence="3">Catalyzes the formation of 4-diphosphocytidyl-2-C-methyl-D-erythritol from CTP and 2-C-methyl-D-erythritol 4-phosphate (MEP).</text>
</comment>
<evidence type="ECO:0000256" key="2">
    <source>
        <dbReference type="ARBA" id="ARBA00022695"/>
    </source>
</evidence>
<dbReference type="InterPro" id="IPR034683">
    <property type="entry name" value="IspD/TarI"/>
</dbReference>
<dbReference type="SUPFAM" id="SSF51735">
    <property type="entry name" value="NAD(P)-binding Rossmann-fold domains"/>
    <property type="match status" value="1"/>
</dbReference>
<dbReference type="GO" id="GO:0019288">
    <property type="term" value="P:isopentenyl diphosphate biosynthetic process, methylerythritol 4-phosphate pathway"/>
    <property type="evidence" value="ECO:0007669"/>
    <property type="project" value="UniProtKB-UniRule"/>
</dbReference>
<protein>
    <recommendedName>
        <fullName evidence="3">2-C-methyl-D-erythritol 4-phosphate cytidylyltransferase</fullName>
        <ecNumber evidence="3">2.7.7.60</ecNumber>
    </recommendedName>
    <alternativeName>
        <fullName evidence="3">4-diphosphocytidyl-2C-methyl-D-erythritol synthase</fullName>
    </alternativeName>
    <alternativeName>
        <fullName evidence="3">MEP cytidylyltransferase</fullName>
        <shortName evidence="3">MCT</shortName>
    </alternativeName>
</protein>
<dbReference type="SUPFAM" id="SSF53448">
    <property type="entry name" value="Nucleotide-diphospho-sugar transferases"/>
    <property type="match status" value="1"/>
</dbReference>
<dbReference type="InterPro" id="IPR029044">
    <property type="entry name" value="Nucleotide-diphossugar_trans"/>
</dbReference>
<feature type="site" description="Transition state stabilizer" evidence="3">
    <location>
        <position position="23"/>
    </location>
</feature>
<feature type="site" description="Positions MEP for the nucleophilic attack" evidence="3">
    <location>
        <position position="157"/>
    </location>
</feature>
<dbReference type="InterPro" id="IPR001228">
    <property type="entry name" value="IspD"/>
</dbReference>
<feature type="site" description="Transition state stabilizer" evidence="3">
    <location>
        <position position="16"/>
    </location>
</feature>
<reference evidence="5 6" key="1">
    <citation type="journal article" date="2017" name="Syst. Appl. Microbiol.">
        <title>Lebetimonas natsushimae sp. nov., a novel strictly anaerobic, moderately thermophilic chemoautotroph isolated from a deep-sea hydrothermal vent polychaete nest in the Mid-Okinawa Trough.</title>
        <authorList>
            <person name="Nagata R."/>
            <person name="Takaki Y."/>
            <person name="Tame A."/>
            <person name="Nunoura T."/>
            <person name="Muto H."/>
            <person name="Mino S."/>
            <person name="Sawayama S."/>
            <person name="Takai K."/>
            <person name="Nakagawa S."/>
        </authorList>
    </citation>
    <scope>NUCLEOTIDE SEQUENCE [LARGE SCALE GENOMIC DNA]</scope>
    <source>
        <strain evidence="5 6">HS1857</strain>
    </source>
</reference>
<gene>
    <name evidence="3" type="primary">ispD</name>
    <name evidence="5" type="ORF">LNAT_P0147</name>
</gene>
<comment type="similarity">
    <text evidence="3">Belongs to the IspD/TarI cytidylyltransferase family. IspD subfamily.</text>
</comment>
<dbReference type="NCBIfam" id="TIGR00453">
    <property type="entry name" value="ispD"/>
    <property type="match status" value="1"/>
</dbReference>
<dbReference type="PANTHER" id="PTHR32125">
    <property type="entry name" value="2-C-METHYL-D-ERYTHRITOL 4-PHOSPHATE CYTIDYLYLTRANSFERASE, CHLOROPLASTIC"/>
    <property type="match status" value="1"/>
</dbReference>
<dbReference type="InterPro" id="IPR050088">
    <property type="entry name" value="IspD/TarI_cytidylyltransf_bact"/>
</dbReference>
<dbReference type="Gene3D" id="3.40.50.720">
    <property type="entry name" value="NAD(P)-binding Rossmann-like Domain"/>
    <property type="match status" value="1"/>
</dbReference>
<evidence type="ECO:0000313" key="6">
    <source>
        <dbReference type="Proteomes" id="UP000217944"/>
    </source>
</evidence>
<dbReference type="InterPro" id="IPR020904">
    <property type="entry name" value="Sc_DH/Rdtase_CS"/>
</dbReference>
<dbReference type="OrthoDB" id="9804336at2"/>
<dbReference type="InterPro" id="IPR002347">
    <property type="entry name" value="SDR_fam"/>
</dbReference>
<dbReference type="PROSITE" id="PS00061">
    <property type="entry name" value="ADH_SHORT"/>
    <property type="match status" value="1"/>
</dbReference>
<keyword evidence="2 3" id="KW-0548">Nucleotidyltransferase</keyword>
<comment type="caution">
    <text evidence="5">The sequence shown here is derived from an EMBL/GenBank/DDBJ whole genome shotgun (WGS) entry which is preliminary data.</text>
</comment>
<evidence type="ECO:0000313" key="5">
    <source>
        <dbReference type="EMBL" id="GAX86852.1"/>
    </source>
</evidence>
<dbReference type="Proteomes" id="UP000217944">
    <property type="component" value="Unassembled WGS sequence"/>
</dbReference>
<dbReference type="GO" id="GO:0050518">
    <property type="term" value="F:2-C-methyl-D-erythritol 4-phosphate cytidylyltransferase activity"/>
    <property type="evidence" value="ECO:0007669"/>
    <property type="project" value="UniProtKB-UniRule"/>
</dbReference>
<dbReference type="EMBL" id="BDME01000001">
    <property type="protein sequence ID" value="GAX86852.1"/>
    <property type="molecule type" value="Genomic_DNA"/>
</dbReference>
<dbReference type="PIRSF" id="PIRSF036586">
    <property type="entry name" value="CDP-ribitol_syn"/>
    <property type="match status" value="1"/>
</dbReference>
<dbReference type="EC" id="2.7.7.60" evidence="3"/>
<accession>A0A292Y7X1</accession>
<evidence type="ECO:0000256" key="4">
    <source>
        <dbReference type="RuleBase" id="RU000363"/>
    </source>
</evidence>
<feature type="site" description="Positions MEP for the nucleophilic attack" evidence="3">
    <location>
        <position position="215"/>
    </location>
</feature>
<dbReference type="Pfam" id="PF00106">
    <property type="entry name" value="adh_short"/>
    <property type="match status" value="1"/>
</dbReference>
<organism evidence="5 6">
    <name type="scientific">Lebetimonas natsushimae</name>
    <dbReference type="NCBI Taxonomy" id="1936991"/>
    <lineage>
        <taxon>Bacteria</taxon>
        <taxon>Pseudomonadati</taxon>
        <taxon>Campylobacterota</taxon>
        <taxon>Epsilonproteobacteria</taxon>
        <taxon>Nautiliales</taxon>
        <taxon>Nautiliaceae</taxon>
        <taxon>Lebetimonas</taxon>
    </lineage>
</organism>
<keyword evidence="6" id="KW-1185">Reference proteome</keyword>
<dbReference type="UniPathway" id="UPA00056">
    <property type="reaction ID" value="UER00093"/>
</dbReference>
<sequence>MSKTIAVILAGGSGERFGSELPKQFIKLAGKPIIEYTLKTFQEHPLIEEIIVVIKQEYEEKLWNIVKENNFYKVNKIINGGKDRFGSTYAALNALEYEDSNIKVLFHDAVRPLVDKKTIDDVIKALDKYDAVDTAIDATDTIIKINDDWIIEDIPNRKYMKRGQTPQGFKLNTIKKAYQKAINENKRSFTCDCGVVNEMLKIPIKVVKSTIKNIKITYPIDLYIAEKYIQMGIEYDLKEINLEKLKGKNIVIFGNSSGIGKEIEKIALKYGANVYGGSRKNGLDIRDKKHIESFLSEISNIDVIINTAAILFKKPLDYMSEKEINEIIDINYKGTVNVALVAKKFLEKTNGMLINFASSSYTRGRANYSLYSSSKAAIVNLTQALSEEWDNVKVNCIVPQRTKTPMRERNFGYEDPSTLLNPSDVALKTLKLALSDKTGIILEIKK</sequence>
<dbReference type="HAMAP" id="MF_00108">
    <property type="entry name" value="IspD"/>
    <property type="match status" value="1"/>
</dbReference>
<dbReference type="NCBIfam" id="NF001183">
    <property type="entry name" value="PRK00155.1-3"/>
    <property type="match status" value="1"/>
</dbReference>
<comment type="pathway">
    <text evidence="3">Isoprenoid biosynthesis; isopentenyl diphosphate biosynthesis via DXP pathway; isopentenyl diphosphate from 1-deoxy-D-xylulose 5-phosphate: step 2/6.</text>
</comment>